<evidence type="ECO:0000313" key="2">
    <source>
        <dbReference type="Proteomes" id="UP000190637"/>
    </source>
</evidence>
<dbReference type="EMBL" id="FUWS01000003">
    <property type="protein sequence ID" value="SJZ71667.1"/>
    <property type="molecule type" value="Genomic_DNA"/>
</dbReference>
<gene>
    <name evidence="1" type="ORF">SAMN02745673_01182</name>
</gene>
<sequence length="304" mass="33218">MGETSGIGPPIAPIHSDTADTFGNFATVPTRDHEILIQMFRNAPSLAPALLNEALGMRIPDHSESRVEPGDLTDCEPTEYRADAVVTLRSDGPVLAVVVEIQRGRDPGKRLTWPVYLATVRARLNCPAVLLVLCPDESTATWCGSPIDMGHPGWVLTPLAVGPDTIPALTDPERAVRSPELAVLSALAHGEDPRVLDALEHSLRSIDDARMRLYTDYVLAALPETARKYLEELMATGTYEYQSDFARKYVAEGKAESVLAVLSARDIPVTDEARQRITTCTDLDLLDTWLRRAATAHTTHDIFG</sequence>
<protein>
    <submittedName>
        <fullName evidence="1">Uncharacterized protein</fullName>
    </submittedName>
</protein>
<keyword evidence="2" id="KW-1185">Reference proteome</keyword>
<dbReference type="AlphaFoldDB" id="A0A1T4MXZ6"/>
<accession>A0A1T4MXZ6</accession>
<name>A0A1T4MXZ6_9ACTN</name>
<dbReference type="PANTHER" id="PTHR34613">
    <property type="entry name" value="SLL0800 PROTEIN"/>
    <property type="match status" value="1"/>
</dbReference>
<reference evidence="1 2" key="1">
    <citation type="submission" date="2017-02" db="EMBL/GenBank/DDBJ databases">
        <authorList>
            <person name="Peterson S.W."/>
        </authorList>
    </citation>
    <scope>NUCLEOTIDE SEQUENCE [LARGE SCALE GENOMIC DNA]</scope>
    <source>
        <strain evidence="1 2">DSM 45154</strain>
    </source>
</reference>
<dbReference type="PANTHER" id="PTHR34613:SF1">
    <property type="entry name" value="SLL6017 PROTEIN"/>
    <property type="match status" value="1"/>
</dbReference>
<evidence type="ECO:0000313" key="1">
    <source>
        <dbReference type="EMBL" id="SJZ71667.1"/>
    </source>
</evidence>
<organism evidence="1 2">
    <name type="scientific">Marinactinospora thermotolerans DSM 45154</name>
    <dbReference type="NCBI Taxonomy" id="1122192"/>
    <lineage>
        <taxon>Bacteria</taxon>
        <taxon>Bacillati</taxon>
        <taxon>Actinomycetota</taxon>
        <taxon>Actinomycetes</taxon>
        <taxon>Streptosporangiales</taxon>
        <taxon>Nocardiopsidaceae</taxon>
        <taxon>Marinactinospora</taxon>
    </lineage>
</organism>
<proteinExistence type="predicted"/>
<dbReference type="Proteomes" id="UP000190637">
    <property type="component" value="Unassembled WGS sequence"/>
</dbReference>